<dbReference type="PANTHER" id="PTHR24320:SF148">
    <property type="entry name" value="NAD(P)-BINDING ROSSMANN-FOLD SUPERFAMILY PROTEIN"/>
    <property type="match status" value="1"/>
</dbReference>
<evidence type="ECO:0000256" key="2">
    <source>
        <dbReference type="ARBA" id="ARBA00023002"/>
    </source>
</evidence>
<organism evidence="4 5">
    <name type="scientific">Paenibacillus barengoltzii J12</name>
    <dbReference type="NCBI Taxonomy" id="935846"/>
    <lineage>
        <taxon>Bacteria</taxon>
        <taxon>Bacillati</taxon>
        <taxon>Bacillota</taxon>
        <taxon>Bacilli</taxon>
        <taxon>Bacillales</taxon>
        <taxon>Paenibacillaceae</taxon>
        <taxon>Paenibacillus</taxon>
    </lineage>
</organism>
<dbReference type="Pfam" id="PF00106">
    <property type="entry name" value="adh_short"/>
    <property type="match status" value="1"/>
</dbReference>
<dbReference type="RefSeq" id="WP_085278552.1">
    <property type="nucleotide sequence ID" value="NZ_FXAE01000007.1"/>
</dbReference>
<comment type="similarity">
    <text evidence="1 3">Belongs to the short-chain dehydrogenases/reductases (SDR) family.</text>
</comment>
<dbReference type="PROSITE" id="PS00061">
    <property type="entry name" value="ADH_SHORT"/>
    <property type="match status" value="1"/>
</dbReference>
<name>A0ABY1LUM3_9BACL</name>
<protein>
    <submittedName>
        <fullName evidence="4">NAD(P)-dependent dehydrogenase, short-chain alcohol dehydrogenase family</fullName>
    </submittedName>
</protein>
<proteinExistence type="inferred from homology"/>
<dbReference type="EMBL" id="FXAE01000007">
    <property type="protein sequence ID" value="SMF07481.1"/>
    <property type="molecule type" value="Genomic_DNA"/>
</dbReference>
<dbReference type="PRINTS" id="PR00081">
    <property type="entry name" value="GDHRDH"/>
</dbReference>
<reference evidence="4 5" key="1">
    <citation type="submission" date="2017-04" db="EMBL/GenBank/DDBJ databases">
        <authorList>
            <person name="Varghese N."/>
            <person name="Submissions S."/>
        </authorList>
    </citation>
    <scope>NUCLEOTIDE SEQUENCE [LARGE SCALE GENOMIC DNA]</scope>
    <source>
        <strain evidence="4 5">J12</strain>
    </source>
</reference>
<evidence type="ECO:0000313" key="4">
    <source>
        <dbReference type="EMBL" id="SMF07481.1"/>
    </source>
</evidence>
<dbReference type="Proteomes" id="UP000192939">
    <property type="component" value="Unassembled WGS sequence"/>
</dbReference>
<keyword evidence="2" id="KW-0560">Oxidoreductase</keyword>
<dbReference type="PRINTS" id="PR00080">
    <property type="entry name" value="SDRFAMILY"/>
</dbReference>
<dbReference type="InterPro" id="IPR036291">
    <property type="entry name" value="NAD(P)-bd_dom_sf"/>
</dbReference>
<dbReference type="Gene3D" id="3.40.50.720">
    <property type="entry name" value="NAD(P)-binding Rossmann-like Domain"/>
    <property type="match status" value="1"/>
</dbReference>
<sequence length="284" mass="31925">MNHGNQPIALITGASSGIGLELTRMLIQEGWQVIGLNRSDWPADDPKLLSAAQAGQLRTYKTSDLSDFASLRHTLEQIKTNEASIDVLFNNAGRSFPELEYSKQGRELHYELMSVVPYIVTMELKDLLKRGHFKTIINTSSAVINRVKAFDPNQLERPVKFRKLLGPYATSKLALTLWTKAVAPQLAEEGIEIRSVDPGSNNTLRKGKRSGLPIWLKPVMKLFFSPPTHGAGLLYAAAQGQHRGQTGVFLIKDQIVDMKFSEQAQTVLRRVHTLYQTEYLRERR</sequence>
<dbReference type="SUPFAM" id="SSF51735">
    <property type="entry name" value="NAD(P)-binding Rossmann-fold domains"/>
    <property type="match status" value="1"/>
</dbReference>
<evidence type="ECO:0000256" key="3">
    <source>
        <dbReference type="RuleBase" id="RU000363"/>
    </source>
</evidence>
<evidence type="ECO:0000313" key="5">
    <source>
        <dbReference type="Proteomes" id="UP000192939"/>
    </source>
</evidence>
<dbReference type="PANTHER" id="PTHR24320">
    <property type="entry name" value="RETINOL DEHYDROGENASE"/>
    <property type="match status" value="1"/>
</dbReference>
<dbReference type="InterPro" id="IPR002347">
    <property type="entry name" value="SDR_fam"/>
</dbReference>
<evidence type="ECO:0000256" key="1">
    <source>
        <dbReference type="ARBA" id="ARBA00006484"/>
    </source>
</evidence>
<dbReference type="InterPro" id="IPR020904">
    <property type="entry name" value="Sc_DH/Rdtase_CS"/>
</dbReference>
<gene>
    <name evidence="4" type="ORF">SAMN02744124_01131</name>
</gene>
<comment type="caution">
    <text evidence="4">The sequence shown here is derived from an EMBL/GenBank/DDBJ whole genome shotgun (WGS) entry which is preliminary data.</text>
</comment>
<keyword evidence="5" id="KW-1185">Reference proteome</keyword>
<accession>A0ABY1LUM3</accession>